<keyword evidence="2" id="KW-1185">Reference proteome</keyword>
<organism evidence="1 2">
    <name type="scientific">Platanthera guangdongensis</name>
    <dbReference type="NCBI Taxonomy" id="2320717"/>
    <lineage>
        <taxon>Eukaryota</taxon>
        <taxon>Viridiplantae</taxon>
        <taxon>Streptophyta</taxon>
        <taxon>Embryophyta</taxon>
        <taxon>Tracheophyta</taxon>
        <taxon>Spermatophyta</taxon>
        <taxon>Magnoliopsida</taxon>
        <taxon>Liliopsida</taxon>
        <taxon>Asparagales</taxon>
        <taxon>Orchidaceae</taxon>
        <taxon>Orchidoideae</taxon>
        <taxon>Orchideae</taxon>
        <taxon>Orchidinae</taxon>
        <taxon>Platanthera</taxon>
    </lineage>
</organism>
<dbReference type="GO" id="GO:0016829">
    <property type="term" value="F:lyase activity"/>
    <property type="evidence" value="ECO:0007669"/>
    <property type="project" value="UniProtKB-KW"/>
</dbReference>
<dbReference type="Proteomes" id="UP001412067">
    <property type="component" value="Unassembled WGS sequence"/>
</dbReference>
<evidence type="ECO:0000313" key="2">
    <source>
        <dbReference type="Proteomes" id="UP001412067"/>
    </source>
</evidence>
<accession>A0ABR2LWH4</accession>
<proteinExistence type="predicted"/>
<keyword evidence="1" id="KW-0456">Lyase</keyword>
<reference evidence="1 2" key="1">
    <citation type="journal article" date="2022" name="Nat. Plants">
        <title>Genomes of leafy and leafless Platanthera orchids illuminate the evolution of mycoheterotrophy.</title>
        <authorList>
            <person name="Li M.H."/>
            <person name="Liu K.W."/>
            <person name="Li Z."/>
            <person name="Lu H.C."/>
            <person name="Ye Q.L."/>
            <person name="Zhang D."/>
            <person name="Wang J.Y."/>
            <person name="Li Y.F."/>
            <person name="Zhong Z.M."/>
            <person name="Liu X."/>
            <person name="Yu X."/>
            <person name="Liu D.K."/>
            <person name="Tu X.D."/>
            <person name="Liu B."/>
            <person name="Hao Y."/>
            <person name="Liao X.Y."/>
            <person name="Jiang Y.T."/>
            <person name="Sun W.H."/>
            <person name="Chen J."/>
            <person name="Chen Y.Q."/>
            <person name="Ai Y."/>
            <person name="Zhai J.W."/>
            <person name="Wu S.S."/>
            <person name="Zhou Z."/>
            <person name="Hsiao Y.Y."/>
            <person name="Wu W.L."/>
            <person name="Chen Y.Y."/>
            <person name="Lin Y.F."/>
            <person name="Hsu J.L."/>
            <person name="Li C.Y."/>
            <person name="Wang Z.W."/>
            <person name="Zhao X."/>
            <person name="Zhong W.Y."/>
            <person name="Ma X.K."/>
            <person name="Ma L."/>
            <person name="Huang J."/>
            <person name="Chen G.Z."/>
            <person name="Huang M.Z."/>
            <person name="Huang L."/>
            <person name="Peng D.H."/>
            <person name="Luo Y.B."/>
            <person name="Zou S.Q."/>
            <person name="Chen S.P."/>
            <person name="Lan S."/>
            <person name="Tsai W.C."/>
            <person name="Van de Peer Y."/>
            <person name="Liu Z.J."/>
        </authorList>
    </citation>
    <scope>NUCLEOTIDE SEQUENCE [LARGE SCALE GENOMIC DNA]</scope>
    <source>
        <strain evidence="1">Lor288</strain>
    </source>
</reference>
<gene>
    <name evidence="1" type="primary">LAT59</name>
    <name evidence="1" type="ORF">KSP40_PGU003928</name>
</gene>
<evidence type="ECO:0000313" key="1">
    <source>
        <dbReference type="EMBL" id="KAK8952879.1"/>
    </source>
</evidence>
<sequence length="135" mass="14379">MIRDSVGHYGLRTRSDGDERFARGVPVRRERFARGGRGDAGDGGVQPLRARVGAADAEVQVGVCSCGAGGGLCHPTILSQGNRYIASPDLAAKEVTQQVDVEVGGGFDDEWGLLRRGRLGFHQQVYQAGEDQALL</sequence>
<protein>
    <submittedName>
        <fullName evidence="1">Pectate lyase P59</fullName>
    </submittedName>
</protein>
<comment type="caution">
    <text evidence="1">The sequence shown here is derived from an EMBL/GenBank/DDBJ whole genome shotgun (WGS) entry which is preliminary data.</text>
</comment>
<dbReference type="EMBL" id="JBBWWR010000014">
    <property type="protein sequence ID" value="KAK8952879.1"/>
    <property type="molecule type" value="Genomic_DNA"/>
</dbReference>
<name>A0ABR2LWH4_9ASPA</name>